<dbReference type="RefSeq" id="WP_340286302.1">
    <property type="nucleotide sequence ID" value="NZ_JBBJUP010000003.1"/>
</dbReference>
<reference evidence="5 6" key="1">
    <citation type="submission" date="2024-03" db="EMBL/GenBank/DDBJ databases">
        <title>Draft genome sequence of Pseudonocardia sp. DW16-2.</title>
        <authorList>
            <person name="Duangmal K."/>
        </authorList>
    </citation>
    <scope>NUCLEOTIDE SEQUENCE [LARGE SCALE GENOMIC DNA]</scope>
    <source>
        <strain evidence="5 6">DW16-2</strain>
    </source>
</reference>
<dbReference type="Gene3D" id="3.30.479.30">
    <property type="entry name" value="Band 7 domain"/>
    <property type="match status" value="1"/>
</dbReference>
<accession>A0ABU8T3I2</accession>
<dbReference type="Proteomes" id="UP001364211">
    <property type="component" value="Unassembled WGS sequence"/>
</dbReference>
<dbReference type="InterPro" id="IPR001972">
    <property type="entry name" value="Stomatin_HflK_fam"/>
</dbReference>
<evidence type="ECO:0000313" key="5">
    <source>
        <dbReference type="EMBL" id="MEJ8278178.1"/>
    </source>
</evidence>
<keyword evidence="6" id="KW-1185">Reference proteome</keyword>
<name>A0ABU8T3I2_9PSEU</name>
<feature type="region of interest" description="Disordered" evidence="2">
    <location>
        <begin position="255"/>
        <end position="292"/>
    </location>
</feature>
<keyword evidence="3" id="KW-0812">Transmembrane</keyword>
<protein>
    <submittedName>
        <fullName evidence="5">SPFH domain-containing protein</fullName>
    </submittedName>
</protein>
<evidence type="ECO:0000256" key="1">
    <source>
        <dbReference type="ARBA" id="ARBA00008164"/>
    </source>
</evidence>
<dbReference type="PANTHER" id="PTHR10264:SF19">
    <property type="entry name" value="AT06885P-RELATED"/>
    <property type="match status" value="1"/>
</dbReference>
<proteinExistence type="inferred from homology"/>
<comment type="similarity">
    <text evidence="1">Belongs to the band 7/mec-2 family.</text>
</comment>
<evidence type="ECO:0000256" key="3">
    <source>
        <dbReference type="SAM" id="Phobius"/>
    </source>
</evidence>
<dbReference type="EMBL" id="JBBJUP010000003">
    <property type="protein sequence ID" value="MEJ8278178.1"/>
    <property type="molecule type" value="Genomic_DNA"/>
</dbReference>
<feature type="transmembrane region" description="Helical" evidence="3">
    <location>
        <begin position="6"/>
        <end position="26"/>
    </location>
</feature>
<dbReference type="InterPro" id="IPR001107">
    <property type="entry name" value="Band_7"/>
</dbReference>
<comment type="caution">
    <text evidence="5">The sequence shown here is derived from an EMBL/GenBank/DDBJ whole genome shotgun (WGS) entry which is preliminary data.</text>
</comment>
<dbReference type="InterPro" id="IPR043202">
    <property type="entry name" value="Band-7_stomatin-like"/>
</dbReference>
<dbReference type="PANTHER" id="PTHR10264">
    <property type="entry name" value="BAND 7 PROTEIN-RELATED"/>
    <property type="match status" value="1"/>
</dbReference>
<keyword evidence="3" id="KW-1133">Transmembrane helix</keyword>
<feature type="domain" description="Band 7" evidence="4">
    <location>
        <begin position="21"/>
        <end position="180"/>
    </location>
</feature>
<dbReference type="SMART" id="SM00244">
    <property type="entry name" value="PHB"/>
    <property type="match status" value="1"/>
</dbReference>
<dbReference type="Pfam" id="PF01145">
    <property type="entry name" value="Band_7"/>
    <property type="match status" value="1"/>
</dbReference>
<evidence type="ECO:0000256" key="2">
    <source>
        <dbReference type="SAM" id="MobiDB-lite"/>
    </source>
</evidence>
<keyword evidence="3" id="KW-0472">Membrane</keyword>
<dbReference type="Gene3D" id="6.10.250.2090">
    <property type="match status" value="1"/>
</dbReference>
<dbReference type="SUPFAM" id="SSF117892">
    <property type="entry name" value="Band 7/SPFH domain"/>
    <property type="match status" value="1"/>
</dbReference>
<sequence length="292" mass="30850">MSGWQIVGTTAAVAVLVVIALSVRVVQQYQRGVVFRFGRVLERVRAPGLRLLVPVADRMVKVSTQVVVLAVAPQGAITRDNVTVEVDAAVYFRVVDPVKAIVNVESYKHAVAQVAQTSLRTIIGRADLDTLLSDRERISAELKAVIDAPTEQPWGVRIELVELKDIALPESMKRSMSRQAEAERERRARVIAADGERQASRQLAAAAAAMSATPGALHLRLLQTVADVAVEKNSTLVMPFPVELLRFFARSDGDGAEGAAGAAGGAAPPGHDGGAPGPNGAARPAQPVPPSG</sequence>
<dbReference type="InterPro" id="IPR036013">
    <property type="entry name" value="Band_7/SPFH_dom_sf"/>
</dbReference>
<evidence type="ECO:0000313" key="6">
    <source>
        <dbReference type="Proteomes" id="UP001364211"/>
    </source>
</evidence>
<organism evidence="5 6">
    <name type="scientific">Pseudonocardia spirodelae</name>
    <dbReference type="NCBI Taxonomy" id="3133431"/>
    <lineage>
        <taxon>Bacteria</taxon>
        <taxon>Bacillati</taxon>
        <taxon>Actinomycetota</taxon>
        <taxon>Actinomycetes</taxon>
        <taxon>Pseudonocardiales</taxon>
        <taxon>Pseudonocardiaceae</taxon>
        <taxon>Pseudonocardia</taxon>
    </lineage>
</organism>
<dbReference type="PRINTS" id="PR00721">
    <property type="entry name" value="STOMATIN"/>
</dbReference>
<gene>
    <name evidence="5" type="ORF">WJX68_04460</name>
</gene>
<evidence type="ECO:0000259" key="4">
    <source>
        <dbReference type="SMART" id="SM00244"/>
    </source>
</evidence>